<keyword evidence="2" id="KW-0963">Cytoplasm</keyword>
<comment type="subcellular location">
    <subcellularLocation>
        <location evidence="1">Cytoplasm</location>
    </subcellularLocation>
</comment>
<accession>A0A2T6ZML1</accession>
<keyword evidence="3" id="KW-1015">Disulfide bond</keyword>
<dbReference type="PANTHER" id="PTHR21107:SF2">
    <property type="entry name" value="CYTOCHROME C OXIDASE ASSEMBLY PROTEIN COX19"/>
    <property type="match status" value="1"/>
</dbReference>
<evidence type="ECO:0000313" key="7">
    <source>
        <dbReference type="EMBL" id="PUU76713.1"/>
    </source>
</evidence>
<dbReference type="EMBL" id="NESQ01000178">
    <property type="protein sequence ID" value="PUU76713.1"/>
    <property type="molecule type" value="Genomic_DNA"/>
</dbReference>
<dbReference type="GO" id="GO:0033617">
    <property type="term" value="P:mitochondrial respiratory chain complex IV assembly"/>
    <property type="evidence" value="ECO:0007669"/>
    <property type="project" value="TreeGrafter"/>
</dbReference>
<feature type="compositionally biased region" description="Basic and acidic residues" evidence="6">
    <location>
        <begin position="104"/>
        <end position="114"/>
    </location>
</feature>
<feature type="region of interest" description="Disordered" evidence="6">
    <location>
        <begin position="1"/>
        <end position="28"/>
    </location>
</feature>
<evidence type="ECO:0000256" key="3">
    <source>
        <dbReference type="ARBA" id="ARBA00023157"/>
    </source>
</evidence>
<dbReference type="STRING" id="42251.A0A2T6ZML1"/>
<gene>
    <name evidence="7" type="ORF">B9Z19DRAFT_1087746</name>
</gene>
<dbReference type="AlphaFoldDB" id="A0A2T6ZML1"/>
<organism evidence="7 8">
    <name type="scientific">Tuber borchii</name>
    <name type="common">White truffle</name>
    <dbReference type="NCBI Taxonomy" id="42251"/>
    <lineage>
        <taxon>Eukaryota</taxon>
        <taxon>Fungi</taxon>
        <taxon>Dikarya</taxon>
        <taxon>Ascomycota</taxon>
        <taxon>Pezizomycotina</taxon>
        <taxon>Pezizomycetes</taxon>
        <taxon>Pezizales</taxon>
        <taxon>Tuberaceae</taxon>
        <taxon>Tuber</taxon>
    </lineage>
</organism>
<evidence type="ECO:0000313" key="8">
    <source>
        <dbReference type="Proteomes" id="UP000244722"/>
    </source>
</evidence>
<reference evidence="7 8" key="1">
    <citation type="submission" date="2017-04" db="EMBL/GenBank/DDBJ databases">
        <title>Draft genome sequence of Tuber borchii Vittad., a whitish edible truffle.</title>
        <authorList>
            <consortium name="DOE Joint Genome Institute"/>
            <person name="Murat C."/>
            <person name="Kuo A."/>
            <person name="Barry K.W."/>
            <person name="Clum A."/>
            <person name="Dockter R.B."/>
            <person name="Fauchery L."/>
            <person name="Iotti M."/>
            <person name="Kohler A."/>
            <person name="Labutti K."/>
            <person name="Lindquist E.A."/>
            <person name="Lipzen A."/>
            <person name="Ohm R.A."/>
            <person name="Wang M."/>
            <person name="Grigoriev I.V."/>
            <person name="Zambonelli A."/>
            <person name="Martin F.M."/>
        </authorList>
    </citation>
    <scope>NUCLEOTIDE SEQUENCE [LARGE SCALE GENOMIC DNA]</scope>
    <source>
        <strain evidence="7 8">Tbo3840</strain>
    </source>
</reference>
<comment type="similarity">
    <text evidence="5">Belongs to the COX19 family.</text>
</comment>
<dbReference type="PANTHER" id="PTHR21107">
    <property type="entry name" value="CYTOCHROME C OXIDASE ASSEMBLY PROTEIN COX19"/>
    <property type="match status" value="1"/>
</dbReference>
<sequence>MSGFGRPPSTITFSPTPPERGSFPLDHDGECKPVMQDYLACLKKVRGTNAHECRLLAKAYLKCRMDHNLMAQDEFRNLGFQDDAEKRVETGGEGGKIGTGNSSRLEELRQESRELKRKNTGKS</sequence>
<dbReference type="InterPro" id="IPR051383">
    <property type="entry name" value="COX19"/>
</dbReference>
<proteinExistence type="inferred from homology"/>
<comment type="function">
    <text evidence="4">Required for the assembly of mitochondrial cytochrome c oxidase.</text>
</comment>
<dbReference type="GO" id="GO:0005758">
    <property type="term" value="C:mitochondrial intermembrane space"/>
    <property type="evidence" value="ECO:0007669"/>
    <property type="project" value="TreeGrafter"/>
</dbReference>
<evidence type="ECO:0000256" key="5">
    <source>
        <dbReference type="ARBA" id="ARBA00038223"/>
    </source>
</evidence>
<evidence type="ECO:0000256" key="6">
    <source>
        <dbReference type="SAM" id="MobiDB-lite"/>
    </source>
</evidence>
<dbReference type="PROSITE" id="PS51808">
    <property type="entry name" value="CHCH"/>
    <property type="match status" value="1"/>
</dbReference>
<protein>
    <recommendedName>
        <fullName evidence="9">Cytochrome c oxidase assembly protein COX19</fullName>
    </recommendedName>
</protein>
<dbReference type="OrthoDB" id="268594at2759"/>
<dbReference type="Proteomes" id="UP000244722">
    <property type="component" value="Unassembled WGS sequence"/>
</dbReference>
<feature type="region of interest" description="Disordered" evidence="6">
    <location>
        <begin position="86"/>
        <end position="123"/>
    </location>
</feature>
<comment type="caution">
    <text evidence="7">The sequence shown here is derived from an EMBL/GenBank/DDBJ whole genome shotgun (WGS) entry which is preliminary data.</text>
</comment>
<keyword evidence="8" id="KW-1185">Reference proteome</keyword>
<name>A0A2T6ZML1_TUBBO</name>
<evidence type="ECO:0000256" key="2">
    <source>
        <dbReference type="ARBA" id="ARBA00022490"/>
    </source>
</evidence>
<evidence type="ECO:0000256" key="1">
    <source>
        <dbReference type="ARBA" id="ARBA00004496"/>
    </source>
</evidence>
<evidence type="ECO:0000256" key="4">
    <source>
        <dbReference type="ARBA" id="ARBA00037279"/>
    </source>
</evidence>
<evidence type="ECO:0008006" key="9">
    <source>
        <dbReference type="Google" id="ProtNLM"/>
    </source>
</evidence>